<evidence type="ECO:0000256" key="3">
    <source>
        <dbReference type="ARBA" id="ARBA00022692"/>
    </source>
</evidence>
<evidence type="ECO:0000313" key="8">
    <source>
        <dbReference type="EnsemblMetazoa" id="ASTEI06007-PA"/>
    </source>
</evidence>
<name>A0A182YC21_ANOST</name>
<comment type="similarity">
    <text evidence="2 7">Belongs to the tetraspanin (TM4SF) family.</text>
</comment>
<feature type="transmembrane region" description="Helical" evidence="7">
    <location>
        <begin position="226"/>
        <end position="252"/>
    </location>
</feature>
<dbReference type="OMA" id="QKLMCCG"/>
<dbReference type="VEuPathDB" id="VectorBase:ASTEI20_038860"/>
<comment type="caution">
    <text evidence="7">Lacks conserved residue(s) required for the propagation of feature annotation.</text>
</comment>
<feature type="disulfide bond" evidence="6">
    <location>
        <begin position="165"/>
        <end position="186"/>
    </location>
</feature>
<evidence type="ECO:0000256" key="6">
    <source>
        <dbReference type="PIRSR" id="PIRSR002419-1"/>
    </source>
</evidence>
<dbReference type="CDD" id="cd03156">
    <property type="entry name" value="uroplakin_I_like_LEL"/>
    <property type="match status" value="1"/>
</dbReference>
<evidence type="ECO:0000256" key="1">
    <source>
        <dbReference type="ARBA" id="ARBA00004141"/>
    </source>
</evidence>
<feature type="transmembrane region" description="Helical" evidence="7">
    <location>
        <begin position="103"/>
        <end position="128"/>
    </location>
</feature>
<dbReference type="PIRSF" id="PIRSF002419">
    <property type="entry name" value="Tetraspanin"/>
    <property type="match status" value="1"/>
</dbReference>
<evidence type="ECO:0000256" key="7">
    <source>
        <dbReference type="RuleBase" id="RU361218"/>
    </source>
</evidence>
<dbReference type="Pfam" id="PF00335">
    <property type="entry name" value="Tetraspanin"/>
    <property type="match status" value="1"/>
</dbReference>
<dbReference type="Proteomes" id="UP000076408">
    <property type="component" value="Unassembled WGS sequence"/>
</dbReference>
<keyword evidence="9" id="KW-1185">Reference proteome</keyword>
<feature type="disulfide bond" evidence="6">
    <location>
        <begin position="164"/>
        <end position="198"/>
    </location>
</feature>
<keyword evidence="5 7" id="KW-0472">Membrane</keyword>
<keyword evidence="3 7" id="KW-0812">Transmembrane</keyword>
<keyword evidence="6" id="KW-1015">Disulfide bond</keyword>
<dbReference type="SUPFAM" id="SSF48652">
    <property type="entry name" value="Tetraspanin"/>
    <property type="match status" value="1"/>
</dbReference>
<reference evidence="8" key="2">
    <citation type="submission" date="2020-05" db="UniProtKB">
        <authorList>
            <consortium name="EnsemblMetazoa"/>
        </authorList>
    </citation>
    <scope>IDENTIFICATION</scope>
    <source>
        <strain evidence="8">Indian</strain>
    </source>
</reference>
<evidence type="ECO:0000313" key="9">
    <source>
        <dbReference type="Proteomes" id="UP000076408"/>
    </source>
</evidence>
<dbReference type="AlphaFoldDB" id="A0A182YC21"/>
<evidence type="ECO:0000256" key="4">
    <source>
        <dbReference type="ARBA" id="ARBA00022989"/>
    </source>
</evidence>
<dbReference type="InterPro" id="IPR008952">
    <property type="entry name" value="Tetraspanin_EC2_sf"/>
</dbReference>
<keyword evidence="4 7" id="KW-1133">Transmembrane helix</keyword>
<organism evidence="8 9">
    <name type="scientific">Anopheles stephensi</name>
    <name type="common">Indo-Pakistan malaria mosquito</name>
    <dbReference type="NCBI Taxonomy" id="30069"/>
    <lineage>
        <taxon>Eukaryota</taxon>
        <taxon>Metazoa</taxon>
        <taxon>Ecdysozoa</taxon>
        <taxon>Arthropoda</taxon>
        <taxon>Hexapoda</taxon>
        <taxon>Insecta</taxon>
        <taxon>Pterygota</taxon>
        <taxon>Neoptera</taxon>
        <taxon>Endopterygota</taxon>
        <taxon>Diptera</taxon>
        <taxon>Nematocera</taxon>
        <taxon>Culicoidea</taxon>
        <taxon>Culicidae</taxon>
        <taxon>Anophelinae</taxon>
        <taxon>Anopheles</taxon>
    </lineage>
</organism>
<accession>A0A182YC21</accession>
<reference evidence="9" key="1">
    <citation type="journal article" date="2014" name="Genome Biol.">
        <title>Genome analysis of a major urban malaria vector mosquito, Anopheles stephensi.</title>
        <authorList>
            <person name="Jiang X."/>
            <person name="Peery A."/>
            <person name="Hall A.B."/>
            <person name="Sharma A."/>
            <person name="Chen X.G."/>
            <person name="Waterhouse R.M."/>
            <person name="Komissarov A."/>
            <person name="Riehle M.M."/>
            <person name="Shouche Y."/>
            <person name="Sharakhova M.V."/>
            <person name="Lawson D."/>
            <person name="Pakpour N."/>
            <person name="Arensburger P."/>
            <person name="Davidson V.L."/>
            <person name="Eiglmeier K."/>
            <person name="Emrich S."/>
            <person name="George P."/>
            <person name="Kennedy R.C."/>
            <person name="Mane S.P."/>
            <person name="Maslen G."/>
            <person name="Oringanje C."/>
            <person name="Qi Y."/>
            <person name="Settlage R."/>
            <person name="Tojo M."/>
            <person name="Tubio J.M."/>
            <person name="Unger M.F."/>
            <person name="Wang B."/>
            <person name="Vernick K.D."/>
            <person name="Ribeiro J.M."/>
            <person name="James A.A."/>
            <person name="Michel K."/>
            <person name="Riehle M.A."/>
            <person name="Luckhart S."/>
            <person name="Sharakhov I.V."/>
            <person name="Tu Z."/>
        </authorList>
    </citation>
    <scope>NUCLEOTIDE SEQUENCE [LARGE SCALE GENOMIC DNA]</scope>
    <source>
        <strain evidence="9">Indian</strain>
    </source>
</reference>
<dbReference type="Gene3D" id="1.10.1450.10">
    <property type="entry name" value="Tetraspanin"/>
    <property type="match status" value="1"/>
</dbReference>
<sequence length="259" mass="28953">MKSKVMDNLRERMNSCGTTTIKYLLFVFNLVFAVSMRERLVALISGLILLVAGIVVLVDVNDYQHFVQDRLMAPPVVLIVVGSFVFLVASLGCYGAIKESPKLLNAFAVFLLIVFLIEVAVAIAAIAFKADLQDALRKQLDKSIARHNNADMVAWDSVHRKMMCCGIQGPKDWYDNLNRTMPASCCKPDLIEPETNDCKNAPPLFMDRYYQEGCLMKLEDHFHKNAVVLIAVGFAIAIFQLLGVFFACWLSSSIKRSHA</sequence>
<comment type="subcellular location">
    <subcellularLocation>
        <location evidence="1 7">Membrane</location>
        <topology evidence="1 7">Multi-pass membrane protein</topology>
    </subcellularLocation>
</comment>
<dbReference type="VEuPathDB" id="VectorBase:ASTEI06007"/>
<dbReference type="PRINTS" id="PR00259">
    <property type="entry name" value="TMFOUR"/>
</dbReference>
<dbReference type="PANTHER" id="PTHR19282:SF273">
    <property type="entry name" value="TETRASPANIN"/>
    <property type="match status" value="1"/>
</dbReference>
<feature type="transmembrane region" description="Helical" evidence="7">
    <location>
        <begin position="12"/>
        <end position="34"/>
    </location>
</feature>
<evidence type="ECO:0000256" key="2">
    <source>
        <dbReference type="ARBA" id="ARBA00006840"/>
    </source>
</evidence>
<dbReference type="EnsemblMetazoa" id="ASTEI06007-RA">
    <property type="protein sequence ID" value="ASTEI06007-PA"/>
    <property type="gene ID" value="ASTEI06007"/>
</dbReference>
<dbReference type="InterPro" id="IPR018499">
    <property type="entry name" value="Tetraspanin/Peripherin"/>
</dbReference>
<dbReference type="VEuPathDB" id="VectorBase:ASTE003005"/>
<feature type="transmembrane region" description="Helical" evidence="7">
    <location>
        <begin position="40"/>
        <end position="60"/>
    </location>
</feature>
<dbReference type="InterPro" id="IPR000301">
    <property type="entry name" value="Tetraspanin_animals"/>
</dbReference>
<evidence type="ECO:0000256" key="5">
    <source>
        <dbReference type="ARBA" id="ARBA00023136"/>
    </source>
</evidence>
<dbReference type="PANTHER" id="PTHR19282">
    <property type="entry name" value="TETRASPANIN"/>
    <property type="match status" value="1"/>
</dbReference>
<protein>
    <recommendedName>
        <fullName evidence="7">Tetraspanin</fullName>
    </recommendedName>
</protein>
<dbReference type="GO" id="GO:0005886">
    <property type="term" value="C:plasma membrane"/>
    <property type="evidence" value="ECO:0007669"/>
    <property type="project" value="TreeGrafter"/>
</dbReference>
<dbReference type="STRING" id="30069.A0A182YC21"/>
<feature type="transmembrane region" description="Helical" evidence="7">
    <location>
        <begin position="72"/>
        <end position="97"/>
    </location>
</feature>
<proteinExistence type="inferred from homology"/>